<dbReference type="GO" id="GO:0060320">
    <property type="term" value="P:rejection of self pollen"/>
    <property type="evidence" value="ECO:0007669"/>
    <property type="project" value="UniProtKB-KW"/>
</dbReference>
<dbReference type="InterPro" id="IPR010264">
    <property type="entry name" value="Self-incomp_S1"/>
</dbReference>
<dbReference type="PANTHER" id="PTHR31232:SF43">
    <property type="entry name" value="S-PROTEIN HOMOLOG 29-RELATED"/>
    <property type="match status" value="1"/>
</dbReference>
<dbReference type="AlphaFoldDB" id="A0AAV1X8I9"/>
<evidence type="ECO:0000256" key="6">
    <source>
        <dbReference type="RuleBase" id="RU367044"/>
    </source>
</evidence>
<protein>
    <recommendedName>
        <fullName evidence="6">S-protein homolog</fullName>
    </recommendedName>
</protein>
<evidence type="ECO:0000256" key="3">
    <source>
        <dbReference type="ARBA" id="ARBA00022471"/>
    </source>
</evidence>
<comment type="subcellular location">
    <subcellularLocation>
        <location evidence="1 6">Secreted</location>
    </subcellularLocation>
</comment>
<keyword evidence="4 6" id="KW-0964">Secreted</keyword>
<dbReference type="GO" id="GO:0005576">
    <property type="term" value="C:extracellular region"/>
    <property type="evidence" value="ECO:0007669"/>
    <property type="project" value="UniProtKB-SubCell"/>
</dbReference>
<comment type="caution">
    <text evidence="7">The sequence shown here is derived from an EMBL/GenBank/DDBJ whole genome shotgun (WGS) entry which is preliminary data.</text>
</comment>
<dbReference type="Pfam" id="PF05938">
    <property type="entry name" value="Self-incomp_S1"/>
    <property type="match status" value="1"/>
</dbReference>
<feature type="chain" id="PRO_5043094451" description="S-protein homolog" evidence="6">
    <location>
        <begin position="32"/>
        <end position="137"/>
    </location>
</feature>
<sequence>MNSIFMNKSVLLLMLLTIFVTLQMMAGMVYGKPFDNTKVMITNNMTFPLLVHCRDKFREDGLHNLLAGVSHHIKFYKVPLIRFIWSCRFEWRDGSGHYNIYDSNRDRCKDYNCFWLINKSGPCQNFHDNKTPVCYSW</sequence>
<comment type="similarity">
    <text evidence="2 6">Belongs to the plant self-incompatibility (S1) protein family.</text>
</comment>
<organism evidence="7 8">
    <name type="scientific">Lupinus luteus</name>
    <name type="common">European yellow lupine</name>
    <dbReference type="NCBI Taxonomy" id="3873"/>
    <lineage>
        <taxon>Eukaryota</taxon>
        <taxon>Viridiplantae</taxon>
        <taxon>Streptophyta</taxon>
        <taxon>Embryophyta</taxon>
        <taxon>Tracheophyta</taxon>
        <taxon>Spermatophyta</taxon>
        <taxon>Magnoliopsida</taxon>
        <taxon>eudicotyledons</taxon>
        <taxon>Gunneridae</taxon>
        <taxon>Pentapetalae</taxon>
        <taxon>rosids</taxon>
        <taxon>fabids</taxon>
        <taxon>Fabales</taxon>
        <taxon>Fabaceae</taxon>
        <taxon>Papilionoideae</taxon>
        <taxon>50 kb inversion clade</taxon>
        <taxon>genistoids sensu lato</taxon>
        <taxon>core genistoids</taxon>
        <taxon>Genisteae</taxon>
        <taxon>Lupinus</taxon>
    </lineage>
</organism>
<name>A0AAV1X8I9_LUPLU</name>
<feature type="signal peptide" evidence="6">
    <location>
        <begin position="1"/>
        <end position="31"/>
    </location>
</feature>
<keyword evidence="3 6" id="KW-0713">Self-incompatibility</keyword>
<proteinExistence type="inferred from homology"/>
<reference evidence="7 8" key="1">
    <citation type="submission" date="2024-03" db="EMBL/GenBank/DDBJ databases">
        <authorList>
            <person name="Martinez-Hernandez J."/>
        </authorList>
    </citation>
    <scope>NUCLEOTIDE SEQUENCE [LARGE SCALE GENOMIC DNA]</scope>
</reference>
<evidence type="ECO:0000256" key="5">
    <source>
        <dbReference type="ARBA" id="ARBA00022729"/>
    </source>
</evidence>
<dbReference type="PANTHER" id="PTHR31232">
    <property type="match status" value="1"/>
</dbReference>
<keyword evidence="5 6" id="KW-0732">Signal</keyword>
<accession>A0AAV1X8I9</accession>
<evidence type="ECO:0000313" key="7">
    <source>
        <dbReference type="EMBL" id="CAL0317261.1"/>
    </source>
</evidence>
<evidence type="ECO:0000256" key="4">
    <source>
        <dbReference type="ARBA" id="ARBA00022525"/>
    </source>
</evidence>
<keyword evidence="8" id="KW-1185">Reference proteome</keyword>
<gene>
    <name evidence="7" type="ORF">LLUT_LOCUS18321</name>
</gene>
<dbReference type="Proteomes" id="UP001497480">
    <property type="component" value="Unassembled WGS sequence"/>
</dbReference>
<evidence type="ECO:0000256" key="1">
    <source>
        <dbReference type="ARBA" id="ARBA00004613"/>
    </source>
</evidence>
<evidence type="ECO:0000256" key="2">
    <source>
        <dbReference type="ARBA" id="ARBA00005581"/>
    </source>
</evidence>
<dbReference type="EMBL" id="CAXHTB010000012">
    <property type="protein sequence ID" value="CAL0317261.1"/>
    <property type="molecule type" value="Genomic_DNA"/>
</dbReference>
<evidence type="ECO:0000313" key="8">
    <source>
        <dbReference type="Proteomes" id="UP001497480"/>
    </source>
</evidence>